<dbReference type="EMBL" id="VFPG01000001">
    <property type="protein sequence ID" value="TQM32372.1"/>
    <property type="molecule type" value="Genomic_DNA"/>
</dbReference>
<dbReference type="RefSeq" id="WP_141810285.1">
    <property type="nucleotide sequence ID" value="NZ_VFPG01000001.1"/>
</dbReference>
<comment type="caution">
    <text evidence="2">The sequence shown here is derived from an EMBL/GenBank/DDBJ whole genome shotgun (WGS) entry which is preliminary data.</text>
</comment>
<reference evidence="2 3" key="1">
    <citation type="submission" date="2019-06" db="EMBL/GenBank/DDBJ databases">
        <title>Sequencing the genomes of 1000 actinobacteria strains.</title>
        <authorList>
            <person name="Klenk H.-P."/>
        </authorList>
    </citation>
    <scope>NUCLEOTIDE SEQUENCE [LARGE SCALE GENOMIC DNA]</scope>
    <source>
        <strain evidence="2 3">DSM 103495</strain>
    </source>
</reference>
<dbReference type="Proteomes" id="UP000316331">
    <property type="component" value="Unassembled WGS sequence"/>
</dbReference>
<dbReference type="InterPro" id="IPR029058">
    <property type="entry name" value="AB_hydrolase_fold"/>
</dbReference>
<dbReference type="AlphaFoldDB" id="A0A543FF31"/>
<gene>
    <name evidence="2" type="ORF">FB390_4051</name>
</gene>
<evidence type="ECO:0000313" key="3">
    <source>
        <dbReference type="Proteomes" id="UP000316331"/>
    </source>
</evidence>
<keyword evidence="2" id="KW-0378">Hydrolase</keyword>
<dbReference type="SUPFAM" id="SSF53474">
    <property type="entry name" value="alpha/beta-Hydrolases"/>
    <property type="match status" value="1"/>
</dbReference>
<name>A0A543FF31_9NOCA</name>
<dbReference type="PANTHER" id="PTHR43689">
    <property type="entry name" value="HYDROLASE"/>
    <property type="match status" value="1"/>
</dbReference>
<evidence type="ECO:0000313" key="2">
    <source>
        <dbReference type="EMBL" id="TQM32372.1"/>
    </source>
</evidence>
<keyword evidence="3" id="KW-1185">Reference proteome</keyword>
<evidence type="ECO:0000259" key="1">
    <source>
        <dbReference type="Pfam" id="PF12697"/>
    </source>
</evidence>
<dbReference type="GO" id="GO:0016787">
    <property type="term" value="F:hydrolase activity"/>
    <property type="evidence" value="ECO:0007669"/>
    <property type="project" value="UniProtKB-KW"/>
</dbReference>
<proteinExistence type="predicted"/>
<dbReference type="InterPro" id="IPR000073">
    <property type="entry name" value="AB_hydrolase_1"/>
</dbReference>
<sequence>MSERPRWYRDQQAWRDLQQFLPQRLRLTGDTEPAEEYWDWRGHHVHLDRYPLPGAPAKIVLHHGVGTNGRQMSLVAGATLAQRGFETVALDNLGYGLTQVADGTAPGYHDWIQLTTDFLAYESTRDDRPIVLYGLSAGGMLTYHVAAHAPRGTLRGIIGTTFLDPRDKTVWRAVSHDPFHATFGTAVFNFLARTPLRGVRYPMSAASKMSALCNNPDAMKVFLRDNTSAGSWVSARFFSEFGAYAPDIEPADFDVCPVLHTQPAEDHWTPLELSKPVTGAITKVPVTTVVLDNAGHYPLEEPGLTQMHDAITEFVTKDTR</sequence>
<dbReference type="PANTHER" id="PTHR43689:SF53">
    <property type="entry name" value="ALPHA_BETA-HYDROLASES SUPERFAMILY PROTEIN"/>
    <property type="match status" value="1"/>
</dbReference>
<protein>
    <submittedName>
        <fullName evidence="2">Alpha-beta hydrolase superfamily lysophospholipase</fullName>
    </submittedName>
</protein>
<organism evidence="2 3">
    <name type="scientific">Nocardia bhagyanarayanae</name>
    <dbReference type="NCBI Taxonomy" id="1215925"/>
    <lineage>
        <taxon>Bacteria</taxon>
        <taxon>Bacillati</taxon>
        <taxon>Actinomycetota</taxon>
        <taxon>Actinomycetes</taxon>
        <taxon>Mycobacteriales</taxon>
        <taxon>Nocardiaceae</taxon>
        <taxon>Nocardia</taxon>
    </lineage>
</organism>
<accession>A0A543FF31</accession>
<dbReference type="Pfam" id="PF12697">
    <property type="entry name" value="Abhydrolase_6"/>
    <property type="match status" value="1"/>
</dbReference>
<dbReference type="Gene3D" id="3.40.50.1820">
    <property type="entry name" value="alpha/beta hydrolase"/>
    <property type="match status" value="1"/>
</dbReference>
<dbReference type="OrthoDB" id="1376138at2"/>
<feature type="domain" description="AB hydrolase-1" evidence="1">
    <location>
        <begin position="59"/>
        <end position="302"/>
    </location>
</feature>